<dbReference type="STRING" id="1125699.HMPREF9194_00415"/>
<feature type="transmembrane region" description="Helical" evidence="7">
    <location>
        <begin position="267"/>
        <end position="292"/>
    </location>
</feature>
<proteinExistence type="inferred from homology"/>
<feature type="transmembrane region" description="Helical" evidence="7">
    <location>
        <begin position="367"/>
        <end position="387"/>
    </location>
</feature>
<dbReference type="Proteomes" id="UP000014541">
    <property type="component" value="Unassembled WGS sequence"/>
</dbReference>
<dbReference type="InterPro" id="IPR003706">
    <property type="entry name" value="CstA_N"/>
</dbReference>
<feature type="transmembrane region" description="Helical" evidence="7">
    <location>
        <begin position="423"/>
        <end position="442"/>
    </location>
</feature>
<evidence type="ECO:0000256" key="5">
    <source>
        <dbReference type="ARBA" id="ARBA00022989"/>
    </source>
</evidence>
<name>S3KJL6_TREMA</name>
<keyword evidence="5 7" id="KW-1133">Transmembrane helix</keyword>
<dbReference type="EMBL" id="ATFF01000002">
    <property type="protein sequence ID" value="EPF32417.1"/>
    <property type="molecule type" value="Genomic_DNA"/>
</dbReference>
<evidence type="ECO:0000256" key="3">
    <source>
        <dbReference type="ARBA" id="ARBA00022475"/>
    </source>
</evidence>
<evidence type="ECO:0000256" key="7">
    <source>
        <dbReference type="SAM" id="Phobius"/>
    </source>
</evidence>
<dbReference type="PATRIC" id="fig|1125699.3.peg.421"/>
<evidence type="ECO:0000256" key="2">
    <source>
        <dbReference type="ARBA" id="ARBA00007755"/>
    </source>
</evidence>
<feature type="transmembrane region" description="Helical" evidence="7">
    <location>
        <begin position="462"/>
        <end position="482"/>
    </location>
</feature>
<feature type="transmembrane region" description="Helical" evidence="7">
    <location>
        <begin position="230"/>
        <end position="247"/>
    </location>
</feature>
<evidence type="ECO:0000256" key="6">
    <source>
        <dbReference type="ARBA" id="ARBA00023136"/>
    </source>
</evidence>
<comment type="subcellular location">
    <subcellularLocation>
        <location evidence="1">Cell membrane</location>
        <topology evidence="1">Multi-pass membrane protein</topology>
    </subcellularLocation>
</comment>
<dbReference type="HOGENOM" id="CLU_010531_3_1_12"/>
<keyword evidence="4 7" id="KW-0812">Transmembrane</keyword>
<feature type="transmembrane region" description="Helical" evidence="7">
    <location>
        <begin position="129"/>
        <end position="154"/>
    </location>
</feature>
<comment type="similarity">
    <text evidence="2">Belongs to the peptide transporter carbon starvation (CstA) (TC 2.A.114) family.</text>
</comment>
<keyword evidence="10" id="KW-1185">Reference proteome</keyword>
<dbReference type="GO" id="GO:0009267">
    <property type="term" value="P:cellular response to starvation"/>
    <property type="evidence" value="ECO:0007669"/>
    <property type="project" value="InterPro"/>
</dbReference>
<dbReference type="AlphaFoldDB" id="S3KJL6"/>
<dbReference type="RefSeq" id="WP_016524714.1">
    <property type="nucleotide sequence ID" value="NZ_KE332518.1"/>
</dbReference>
<feature type="transmembrane region" description="Helical" evidence="7">
    <location>
        <begin position="393"/>
        <end position="414"/>
    </location>
</feature>
<evidence type="ECO:0000313" key="9">
    <source>
        <dbReference type="EMBL" id="EPF32417.1"/>
    </source>
</evidence>
<dbReference type="Pfam" id="PF02554">
    <property type="entry name" value="CstA"/>
    <property type="match status" value="2"/>
</dbReference>
<feature type="transmembrane region" description="Helical" evidence="7">
    <location>
        <begin position="186"/>
        <end position="210"/>
    </location>
</feature>
<evidence type="ECO:0000256" key="4">
    <source>
        <dbReference type="ARBA" id="ARBA00022692"/>
    </source>
</evidence>
<keyword evidence="3" id="KW-1003">Cell membrane</keyword>
<accession>S3KJL6</accession>
<evidence type="ECO:0000259" key="8">
    <source>
        <dbReference type="Pfam" id="PF02554"/>
    </source>
</evidence>
<reference evidence="9 10" key="1">
    <citation type="submission" date="2013-04" db="EMBL/GenBank/DDBJ databases">
        <title>The Genome Sequence of Treponema maltophilum ATCC 51939.</title>
        <authorList>
            <consortium name="The Broad Institute Genomics Platform"/>
            <person name="Earl A."/>
            <person name="Ward D."/>
            <person name="Feldgarden M."/>
            <person name="Gevers D."/>
            <person name="Leonetti C."/>
            <person name="Blanton J.M."/>
            <person name="Dewhirst F.E."/>
            <person name="Izard J."/>
            <person name="Walker B."/>
            <person name="Young S."/>
            <person name="Zeng Q."/>
            <person name="Gargeya S."/>
            <person name="Fitzgerald M."/>
            <person name="Haas B."/>
            <person name="Abouelleil A."/>
            <person name="Allen A.W."/>
            <person name="Alvarado L."/>
            <person name="Arachchi H.M."/>
            <person name="Berlin A.M."/>
            <person name="Chapman S.B."/>
            <person name="Gainer-Dewar J."/>
            <person name="Goldberg J."/>
            <person name="Griggs A."/>
            <person name="Gujja S."/>
            <person name="Hansen M."/>
            <person name="Howarth C."/>
            <person name="Imamovic A."/>
            <person name="Ireland A."/>
            <person name="Larimer J."/>
            <person name="McCowan C."/>
            <person name="Murphy C."/>
            <person name="Pearson M."/>
            <person name="Poon T.W."/>
            <person name="Priest M."/>
            <person name="Roberts A."/>
            <person name="Saif S."/>
            <person name="Shea T."/>
            <person name="Sisk P."/>
            <person name="Sykes S."/>
            <person name="Wortman J."/>
            <person name="Nusbaum C."/>
            <person name="Birren B."/>
        </authorList>
    </citation>
    <scope>NUCLEOTIDE SEQUENCE [LARGE SCALE GENOMIC DNA]</scope>
    <source>
        <strain evidence="9 10">ATCC 51939</strain>
    </source>
</reference>
<dbReference type="PANTHER" id="PTHR30252">
    <property type="entry name" value="INNER MEMBRANE PEPTIDE TRANSPORTER"/>
    <property type="match status" value="1"/>
</dbReference>
<evidence type="ECO:0000313" key="10">
    <source>
        <dbReference type="Proteomes" id="UP000014541"/>
    </source>
</evidence>
<keyword evidence="6 7" id="KW-0472">Membrane</keyword>
<dbReference type="PANTHER" id="PTHR30252:SF4">
    <property type="entry name" value="CARBON STARVATION"/>
    <property type="match status" value="1"/>
</dbReference>
<sequence>MISFILCVAALVVGYLLYGAFVEKVFRPDENRPTPAMKNPDGIDYVPISKPKAFLIQLLNIAGLGPIFGAISGALWGPSVYLWIVGGTLFAGGVHDYLSGMLSVRNDGASITEITGKYLGPAMQNVMRVFGVVLLVMVGVVFMVGPAGLLALLTPEWLNVKVWTVIILIYYFLATLLPVDKVIARFYPIFGIFLILMAVGVSIGTLANTGTRPLMELTLANLYPSATQRPIWPLMFITVACGAISGFHATQSPIVSRTLKNEKEGRWVFYGAMVAEGIIAMVWASAAIAFFWNKDGTGTGLKALLDIGGGNSKSVYAICTGLLGKVGGAIAMIGVIACPITSGDTAFRSARMIIFDWFHLNEKKLNVRLSIAAPLLLIGYGISFINYTVVWRYFSWSNQTLAMIVLWTGAAYLATNYPGRNRCWLAVVPATFMSAVSITYLMYAPECFNLVRMGIKGIQISYAVGIFFALVFLTLFIVRIYMNPARSLENQKRIVIGRRPQKA</sequence>
<dbReference type="InterPro" id="IPR051605">
    <property type="entry name" value="CstA"/>
</dbReference>
<comment type="caution">
    <text evidence="9">The sequence shown here is derived from an EMBL/GenBank/DDBJ whole genome shotgun (WGS) entry which is preliminary data.</text>
</comment>
<protein>
    <recommendedName>
        <fullName evidence="8">CstA N-terminal domain-containing protein</fullName>
    </recommendedName>
</protein>
<dbReference type="OrthoDB" id="9761224at2"/>
<evidence type="ECO:0000256" key="1">
    <source>
        <dbReference type="ARBA" id="ARBA00004651"/>
    </source>
</evidence>
<feature type="domain" description="CstA N-terminal" evidence="8">
    <location>
        <begin position="4"/>
        <end position="143"/>
    </location>
</feature>
<feature type="domain" description="CstA N-terminal" evidence="8">
    <location>
        <begin position="159"/>
        <end position="284"/>
    </location>
</feature>
<organism evidence="9 10">
    <name type="scientific">Treponema maltophilum ATCC 51939</name>
    <dbReference type="NCBI Taxonomy" id="1125699"/>
    <lineage>
        <taxon>Bacteria</taxon>
        <taxon>Pseudomonadati</taxon>
        <taxon>Spirochaetota</taxon>
        <taxon>Spirochaetia</taxon>
        <taxon>Spirochaetales</taxon>
        <taxon>Treponemataceae</taxon>
        <taxon>Treponema</taxon>
    </lineage>
</organism>
<dbReference type="GO" id="GO:0005886">
    <property type="term" value="C:plasma membrane"/>
    <property type="evidence" value="ECO:0007669"/>
    <property type="project" value="UniProtKB-SubCell"/>
</dbReference>
<feature type="transmembrane region" description="Helical" evidence="7">
    <location>
        <begin position="80"/>
        <end position="98"/>
    </location>
</feature>
<dbReference type="eggNOG" id="COG1966">
    <property type="taxonomic scope" value="Bacteria"/>
</dbReference>
<feature type="transmembrane region" description="Helical" evidence="7">
    <location>
        <begin position="160"/>
        <end position="179"/>
    </location>
</feature>
<gene>
    <name evidence="9" type="ORF">HMPREF9194_00415</name>
</gene>